<reference evidence="11 12" key="1">
    <citation type="journal article" date="2019" name="Appl. Microbiol. Biotechnol.">
        <title>Uncovering carbohydrate metabolism through a genotype-phenotype association study of 56 lactic acid bacteria genomes.</title>
        <authorList>
            <person name="Buron-Moles G."/>
            <person name="Chailyan A."/>
            <person name="Dolejs I."/>
            <person name="Forster J."/>
            <person name="Miks M.H."/>
        </authorList>
    </citation>
    <scope>NUCLEOTIDE SEQUENCE [LARGE SCALE GENOMIC DNA]</scope>
    <source>
        <strain evidence="11 12">ATCC 49373</strain>
    </source>
</reference>
<evidence type="ECO:0000256" key="3">
    <source>
        <dbReference type="ARBA" id="ARBA00012572"/>
    </source>
</evidence>
<dbReference type="InterPro" id="IPR001240">
    <property type="entry name" value="PRAI_dom"/>
</dbReference>
<dbReference type="InterPro" id="IPR044643">
    <property type="entry name" value="TrpF_fam"/>
</dbReference>
<comment type="similarity">
    <text evidence="9">Belongs to the TrpF family.</text>
</comment>
<keyword evidence="6 9" id="KW-0822">Tryptophan biosynthesis</keyword>
<dbReference type="UniPathway" id="UPA00035">
    <property type="reaction ID" value="UER00042"/>
</dbReference>
<dbReference type="SUPFAM" id="SSF51366">
    <property type="entry name" value="Ribulose-phoshate binding barrel"/>
    <property type="match status" value="1"/>
</dbReference>
<comment type="catalytic activity">
    <reaction evidence="1 9">
        <text>N-(5-phospho-beta-D-ribosyl)anthranilate = 1-(2-carboxyphenylamino)-1-deoxy-D-ribulose 5-phosphate</text>
        <dbReference type="Rhea" id="RHEA:21540"/>
        <dbReference type="ChEBI" id="CHEBI:18277"/>
        <dbReference type="ChEBI" id="CHEBI:58613"/>
        <dbReference type="EC" id="5.3.1.24"/>
    </reaction>
</comment>
<evidence type="ECO:0000256" key="5">
    <source>
        <dbReference type="ARBA" id="ARBA00022605"/>
    </source>
</evidence>
<dbReference type="AlphaFoldDB" id="A0A4R5NM26"/>
<keyword evidence="5 9" id="KW-0028">Amino-acid biosynthesis</keyword>
<dbReference type="PANTHER" id="PTHR42894">
    <property type="entry name" value="N-(5'-PHOSPHORIBOSYL)ANTHRANILATE ISOMERASE"/>
    <property type="match status" value="1"/>
</dbReference>
<dbReference type="OrthoDB" id="9786954at2"/>
<keyword evidence="7 9" id="KW-0057">Aromatic amino acid biosynthesis</keyword>
<evidence type="ECO:0000256" key="7">
    <source>
        <dbReference type="ARBA" id="ARBA00023141"/>
    </source>
</evidence>
<proteinExistence type="inferred from homology"/>
<sequence length="189" mass="20396">MAKIKICGLRREEDAQFVNDARPDLAGFVFAPSKRQIKLKQAIRLRQLISDDIPTVGVFVNAPLVEMVDAVKSGAISIVQLHGGEDETVVAALQSNGIPVIKVTRETTQANYQMVDSGKGSGVPLDWNQIVKQPHKPLFLAGGLNTTNIIEAIEKVAPDFVDVSSGAETKGIKDFDKINELVKLAHGIA</sequence>
<feature type="domain" description="N-(5'phosphoribosyl) anthranilate isomerase (PRAI)" evidence="10">
    <location>
        <begin position="4"/>
        <end position="183"/>
    </location>
</feature>
<keyword evidence="8 9" id="KW-0413">Isomerase</keyword>
<evidence type="ECO:0000313" key="11">
    <source>
        <dbReference type="EMBL" id="TDG76648.1"/>
    </source>
</evidence>
<gene>
    <name evidence="9" type="primary">trpF</name>
    <name evidence="11" type="ORF">C5L31_000201</name>
</gene>
<dbReference type="GO" id="GO:0004640">
    <property type="term" value="F:phosphoribosylanthranilate isomerase activity"/>
    <property type="evidence" value="ECO:0007669"/>
    <property type="project" value="UniProtKB-UniRule"/>
</dbReference>
<dbReference type="Gene3D" id="3.20.20.70">
    <property type="entry name" value="Aldolase class I"/>
    <property type="match status" value="1"/>
</dbReference>
<dbReference type="EC" id="5.3.1.24" evidence="3 9"/>
<dbReference type="RefSeq" id="WP_010619309.1">
    <property type="nucleotide sequence ID" value="NZ_CP042371.1"/>
</dbReference>
<comment type="caution">
    <text evidence="11">The sequence shown here is derived from an EMBL/GenBank/DDBJ whole genome shotgun (WGS) entry which is preliminary data.</text>
</comment>
<organism evidence="11 12">
    <name type="scientific">Secundilactobacillus malefermentans</name>
    <dbReference type="NCBI Taxonomy" id="176292"/>
    <lineage>
        <taxon>Bacteria</taxon>
        <taxon>Bacillati</taxon>
        <taxon>Bacillota</taxon>
        <taxon>Bacilli</taxon>
        <taxon>Lactobacillales</taxon>
        <taxon>Lactobacillaceae</taxon>
        <taxon>Secundilactobacillus</taxon>
    </lineage>
</organism>
<dbReference type="HAMAP" id="MF_00135">
    <property type="entry name" value="PRAI"/>
    <property type="match status" value="1"/>
</dbReference>
<dbReference type="CDD" id="cd00405">
    <property type="entry name" value="PRAI"/>
    <property type="match status" value="1"/>
</dbReference>
<dbReference type="InterPro" id="IPR013785">
    <property type="entry name" value="Aldolase_TIM"/>
</dbReference>
<accession>A0A4R5NM26</accession>
<evidence type="ECO:0000259" key="10">
    <source>
        <dbReference type="Pfam" id="PF00697"/>
    </source>
</evidence>
<dbReference type="EMBL" id="PUFO01000060">
    <property type="protein sequence ID" value="TDG76648.1"/>
    <property type="molecule type" value="Genomic_DNA"/>
</dbReference>
<name>A0A4R5NM26_9LACO</name>
<evidence type="ECO:0000256" key="6">
    <source>
        <dbReference type="ARBA" id="ARBA00022822"/>
    </source>
</evidence>
<dbReference type="Proteomes" id="UP000294854">
    <property type="component" value="Unassembled WGS sequence"/>
</dbReference>
<dbReference type="STRING" id="1122149.FD44_GL001058"/>
<dbReference type="Pfam" id="PF00697">
    <property type="entry name" value="PRAI"/>
    <property type="match status" value="1"/>
</dbReference>
<evidence type="ECO:0000313" key="12">
    <source>
        <dbReference type="Proteomes" id="UP000294854"/>
    </source>
</evidence>
<dbReference type="PANTHER" id="PTHR42894:SF1">
    <property type="entry name" value="N-(5'-PHOSPHORIBOSYL)ANTHRANILATE ISOMERASE"/>
    <property type="match status" value="1"/>
</dbReference>
<evidence type="ECO:0000256" key="2">
    <source>
        <dbReference type="ARBA" id="ARBA00004664"/>
    </source>
</evidence>
<evidence type="ECO:0000256" key="1">
    <source>
        <dbReference type="ARBA" id="ARBA00001164"/>
    </source>
</evidence>
<keyword evidence="12" id="KW-1185">Reference proteome</keyword>
<dbReference type="GO" id="GO:0000162">
    <property type="term" value="P:L-tryptophan biosynthetic process"/>
    <property type="evidence" value="ECO:0007669"/>
    <property type="project" value="UniProtKB-UniRule"/>
</dbReference>
<evidence type="ECO:0000256" key="8">
    <source>
        <dbReference type="ARBA" id="ARBA00023235"/>
    </source>
</evidence>
<evidence type="ECO:0000256" key="4">
    <source>
        <dbReference type="ARBA" id="ARBA00022272"/>
    </source>
</evidence>
<comment type="pathway">
    <text evidence="2 9">Amino-acid biosynthesis; L-tryptophan biosynthesis; L-tryptophan from chorismate: step 3/5.</text>
</comment>
<protein>
    <recommendedName>
        <fullName evidence="4 9">N-(5'-phosphoribosyl)anthranilate isomerase</fullName>
        <shortName evidence="9">PRAI</shortName>
        <ecNumber evidence="3 9">5.3.1.24</ecNumber>
    </recommendedName>
</protein>
<dbReference type="InterPro" id="IPR011060">
    <property type="entry name" value="RibuloseP-bd_barrel"/>
</dbReference>
<evidence type="ECO:0000256" key="9">
    <source>
        <dbReference type="HAMAP-Rule" id="MF_00135"/>
    </source>
</evidence>